<feature type="region of interest" description="Disordered" evidence="1">
    <location>
        <begin position="101"/>
        <end position="332"/>
    </location>
</feature>
<evidence type="ECO:0000313" key="3">
    <source>
        <dbReference type="Proteomes" id="UP000053611"/>
    </source>
</evidence>
<feature type="compositionally biased region" description="Low complexity" evidence="1">
    <location>
        <begin position="235"/>
        <end position="244"/>
    </location>
</feature>
<feature type="compositionally biased region" description="Acidic residues" evidence="1">
    <location>
        <begin position="748"/>
        <end position="761"/>
    </location>
</feature>
<feature type="compositionally biased region" description="Low complexity" evidence="1">
    <location>
        <begin position="165"/>
        <end position="180"/>
    </location>
</feature>
<dbReference type="AlphaFoldDB" id="A0A0J0XFZ7"/>
<protein>
    <submittedName>
        <fullName evidence="2">Uncharacterized protein</fullName>
    </submittedName>
</protein>
<feature type="compositionally biased region" description="Low complexity" evidence="1">
    <location>
        <begin position="316"/>
        <end position="332"/>
    </location>
</feature>
<feature type="compositionally biased region" description="Low complexity" evidence="1">
    <location>
        <begin position="486"/>
        <end position="495"/>
    </location>
</feature>
<feature type="compositionally biased region" description="Low complexity" evidence="1">
    <location>
        <begin position="33"/>
        <end position="64"/>
    </location>
</feature>
<feature type="compositionally biased region" description="Polar residues" evidence="1">
    <location>
        <begin position="250"/>
        <end position="261"/>
    </location>
</feature>
<name>A0A0J0XFZ7_9TREE</name>
<feature type="region of interest" description="Disordered" evidence="1">
    <location>
        <begin position="662"/>
        <end position="723"/>
    </location>
</feature>
<keyword evidence="3" id="KW-1185">Reference proteome</keyword>
<feature type="compositionally biased region" description="Polar residues" evidence="1">
    <location>
        <begin position="198"/>
        <end position="207"/>
    </location>
</feature>
<accession>A0A0J0XFZ7</accession>
<feature type="region of interest" description="Disordered" evidence="1">
    <location>
        <begin position="429"/>
        <end position="456"/>
    </location>
</feature>
<dbReference type="Proteomes" id="UP000053611">
    <property type="component" value="Unassembled WGS sequence"/>
</dbReference>
<organism evidence="2 3">
    <name type="scientific">Cutaneotrichosporon oleaginosum</name>
    <dbReference type="NCBI Taxonomy" id="879819"/>
    <lineage>
        <taxon>Eukaryota</taxon>
        <taxon>Fungi</taxon>
        <taxon>Dikarya</taxon>
        <taxon>Basidiomycota</taxon>
        <taxon>Agaricomycotina</taxon>
        <taxon>Tremellomycetes</taxon>
        <taxon>Trichosporonales</taxon>
        <taxon>Trichosporonaceae</taxon>
        <taxon>Cutaneotrichosporon</taxon>
    </lineage>
</organism>
<sequence>MPGLLSAIPGLSNIPNPLNIFNNDDAQHAQHQSQSPSSSPTTTTRPSLPTSASSNSMAANAQASTPNEGGASKFVSMLTKGLDVFTLNSNPSTPQKAVANVNAEAEDPSPTPMQPTASRTDPGVTGSSASSPSRLGGKAGVVIADSAAEGDGPRSNLDGNRRRGLSSASRGSGGVVAPSSRRNRRVETYVLVKPPPTSSKNPLNLQLQLVMPAKPGRPRGGSDAASRAMVPPTPTSTTAASTAPIIDDSSVPSTPARQSFESPVEKVASGGSDATSSTPSGSVTSDAPLSEAASGATTLPTLPEDQAATKLRRRSSTGSQTSTSNASMISSASGKQRIVPLYNLAVHNVVQPTIVTDAGTDHKVAKFLKRNLDINGVGILEPSEVWLPLHTGGGSVAGNSPRPSIDPNGNAKLPRPASMISNMSLLSPAVTRDDAKRSSVDAGGKPGKPGKLDAHGLRVQEEGPKKFFGKIFRKRQNTETPEQPRRGSVSTSRTSTVVSMDAAGSLKVPATPPTAPAVHFNGAAELAQVGHPTFGLSPAMMARNSSVANLDQNGAIVGLIGEVPKSEGLESDMMNIVRSGRPVGYTWTVRRWAKKNTEGWASHIVAAAAAGLDMVANAIPGDGSDEVVFEWVKMRFSATNESAIAALKRHPAASEGADLLKRARPLPTPSPGPSPAGSRVSLVSGQRSYLDAPGTVKGRKAPPSPASKRRGSPPAARSSDEASADVCILDADEHAVPAVHEPDQPPTPEDDGYDSDPEDSETPWACSVWVKRTGQRQLLATLTPAPHHPKVIAVLRIPSVLKGLSLTDIPAPVGKSAAHTDIAARVRDEVCLSEENLKDVVSVTAMWLVAREEFSGFGRKEKRRA</sequence>
<feature type="compositionally biased region" description="Polar residues" evidence="1">
    <location>
        <begin position="18"/>
        <end position="32"/>
    </location>
</feature>
<dbReference type="EMBL" id="KQ087244">
    <property type="protein sequence ID" value="KLT39985.1"/>
    <property type="molecule type" value="Genomic_DNA"/>
</dbReference>
<reference evidence="2 3" key="1">
    <citation type="submission" date="2015-03" db="EMBL/GenBank/DDBJ databases">
        <title>Genomics and transcriptomics of the oil-accumulating basidiomycete yeast T. oleaginosus allow insights into substrate utilization and the diverse evolutionary trajectories of mating systems in fungi.</title>
        <authorList>
            <consortium name="DOE Joint Genome Institute"/>
            <person name="Kourist R."/>
            <person name="Kracht O."/>
            <person name="Bracharz F."/>
            <person name="Lipzen A."/>
            <person name="Nolan M."/>
            <person name="Ohm R."/>
            <person name="Grigoriev I."/>
            <person name="Sun S."/>
            <person name="Heitman J."/>
            <person name="Bruck T."/>
            <person name="Nowrousian M."/>
        </authorList>
    </citation>
    <scope>NUCLEOTIDE SEQUENCE [LARGE SCALE GENOMIC DNA]</scope>
    <source>
        <strain evidence="2 3">IBC0246</strain>
    </source>
</reference>
<dbReference type="OrthoDB" id="2590746at2759"/>
<gene>
    <name evidence="2" type="ORF">CC85DRAFT_166525</name>
</gene>
<evidence type="ECO:0000256" key="1">
    <source>
        <dbReference type="SAM" id="MobiDB-lite"/>
    </source>
</evidence>
<feature type="compositionally biased region" description="Polar residues" evidence="1">
    <location>
        <begin position="272"/>
        <end position="287"/>
    </location>
</feature>
<feature type="compositionally biased region" description="Polar residues" evidence="1">
    <location>
        <begin position="114"/>
        <end position="133"/>
    </location>
</feature>
<feature type="region of interest" description="Disordered" evidence="1">
    <location>
        <begin position="474"/>
        <end position="495"/>
    </location>
</feature>
<evidence type="ECO:0000313" key="2">
    <source>
        <dbReference type="EMBL" id="KLT39985.1"/>
    </source>
</evidence>
<feature type="region of interest" description="Disordered" evidence="1">
    <location>
        <begin position="735"/>
        <end position="762"/>
    </location>
</feature>
<dbReference type="GeneID" id="28980295"/>
<dbReference type="RefSeq" id="XP_018276476.1">
    <property type="nucleotide sequence ID" value="XM_018419692.1"/>
</dbReference>
<proteinExistence type="predicted"/>
<feature type="region of interest" description="Disordered" evidence="1">
    <location>
        <begin position="18"/>
        <end position="69"/>
    </location>
</feature>